<name>A0ABX0A9E5_9BACI</name>
<gene>
    <name evidence="2" type="ORF">GW534_10120</name>
</gene>
<keyword evidence="1" id="KW-1133">Transmembrane helix</keyword>
<organism evidence="2 3">
    <name type="scientific">Pallidibacillus pasinlerensis</name>
    <dbReference type="NCBI Taxonomy" id="2703818"/>
    <lineage>
        <taxon>Bacteria</taxon>
        <taxon>Bacillati</taxon>
        <taxon>Bacillota</taxon>
        <taxon>Bacilli</taxon>
        <taxon>Bacillales</taxon>
        <taxon>Bacillaceae</taxon>
        <taxon>Pallidibacillus</taxon>
    </lineage>
</organism>
<dbReference type="RefSeq" id="WP_161920901.1">
    <property type="nucleotide sequence ID" value="NZ_JAACYS010000045.1"/>
</dbReference>
<dbReference type="Proteomes" id="UP000743899">
    <property type="component" value="Unassembled WGS sequence"/>
</dbReference>
<feature type="transmembrane region" description="Helical" evidence="1">
    <location>
        <begin position="38"/>
        <end position="57"/>
    </location>
</feature>
<evidence type="ECO:0000256" key="1">
    <source>
        <dbReference type="SAM" id="Phobius"/>
    </source>
</evidence>
<keyword evidence="1" id="KW-0472">Membrane</keyword>
<accession>A0ABX0A9E5</accession>
<sequence length="79" mass="9282">MRRNRYILCLLICGALLYFALPRLNLHGNGLETYFAWSWLAFLFIAIAGNLVAILYTPVTKQYKQKKQVQIKKQLRSYD</sequence>
<dbReference type="EMBL" id="JAACYS010000045">
    <property type="protein sequence ID" value="NCU18070.1"/>
    <property type="molecule type" value="Genomic_DNA"/>
</dbReference>
<evidence type="ECO:0000313" key="3">
    <source>
        <dbReference type="Proteomes" id="UP000743899"/>
    </source>
</evidence>
<proteinExistence type="predicted"/>
<protein>
    <recommendedName>
        <fullName evidence="4">DUF3311 domain-containing protein</fullName>
    </recommendedName>
</protein>
<comment type="caution">
    <text evidence="2">The sequence shown here is derived from an EMBL/GenBank/DDBJ whole genome shotgun (WGS) entry which is preliminary data.</text>
</comment>
<evidence type="ECO:0000313" key="2">
    <source>
        <dbReference type="EMBL" id="NCU18070.1"/>
    </source>
</evidence>
<keyword evidence="3" id="KW-1185">Reference proteome</keyword>
<keyword evidence="1" id="KW-0812">Transmembrane</keyword>
<evidence type="ECO:0008006" key="4">
    <source>
        <dbReference type="Google" id="ProtNLM"/>
    </source>
</evidence>
<reference evidence="2 3" key="1">
    <citation type="submission" date="2020-01" db="EMBL/GenBank/DDBJ databases">
        <title>A novel Bacillus sp. from Pasinler.</title>
        <authorList>
            <person name="Adiguzel A."/>
            <person name="Ay H."/>
            <person name="Baltaci M.O."/>
        </authorList>
    </citation>
    <scope>NUCLEOTIDE SEQUENCE [LARGE SCALE GENOMIC DNA]</scope>
    <source>
        <strain evidence="2 3">P1</strain>
    </source>
</reference>